<dbReference type="Gene3D" id="3.40.390.10">
    <property type="entry name" value="Collagenase (Catalytic Domain)"/>
    <property type="match status" value="1"/>
</dbReference>
<dbReference type="GO" id="GO:0004222">
    <property type="term" value="F:metalloendopeptidase activity"/>
    <property type="evidence" value="ECO:0007669"/>
    <property type="project" value="InterPro"/>
</dbReference>
<evidence type="ECO:0000256" key="7">
    <source>
        <dbReference type="ARBA" id="ARBA00023049"/>
    </source>
</evidence>
<dbReference type="STRING" id="933084.A0A067QKJ6"/>
<dbReference type="SMART" id="SM01351">
    <property type="entry name" value="Aspzincin_M35"/>
    <property type="match status" value="1"/>
</dbReference>
<comment type="cofactor">
    <cofactor evidence="1">
        <name>Zn(2+)</name>
        <dbReference type="ChEBI" id="CHEBI:29105"/>
    </cofactor>
</comment>
<dbReference type="Gene3D" id="2.60.40.2970">
    <property type="match status" value="1"/>
</dbReference>
<reference evidence="10" key="1">
    <citation type="journal article" date="2014" name="Proc. Natl. Acad. Sci. U.S.A.">
        <title>Extensive sampling of basidiomycete genomes demonstrates inadequacy of the white-rot/brown-rot paradigm for wood decay fungi.</title>
        <authorList>
            <person name="Riley R."/>
            <person name="Salamov A.A."/>
            <person name="Brown D.W."/>
            <person name="Nagy L.G."/>
            <person name="Floudas D."/>
            <person name="Held B.W."/>
            <person name="Levasseur A."/>
            <person name="Lombard V."/>
            <person name="Morin E."/>
            <person name="Otillar R."/>
            <person name="Lindquist E.A."/>
            <person name="Sun H."/>
            <person name="LaButti K.M."/>
            <person name="Schmutz J."/>
            <person name="Jabbour D."/>
            <person name="Luo H."/>
            <person name="Baker S.E."/>
            <person name="Pisabarro A.G."/>
            <person name="Walton J.D."/>
            <person name="Blanchette R.A."/>
            <person name="Henrissat B."/>
            <person name="Martin F."/>
            <person name="Cullen D."/>
            <person name="Hibbett D.S."/>
            <person name="Grigoriev I.V."/>
        </authorList>
    </citation>
    <scope>NUCLEOTIDE SEQUENCE [LARGE SCALE GENOMIC DNA]</scope>
    <source>
        <strain evidence="10">MUCL 33604</strain>
    </source>
</reference>
<dbReference type="HOGENOM" id="CLU_041257_0_0_1"/>
<accession>A0A067QKJ6</accession>
<dbReference type="PANTHER" id="PTHR37016">
    <property type="match status" value="1"/>
</dbReference>
<sequence length="319" mass="33989">GPDTVENIDNLKVVVTVVNIGDEALKLLTDPNGPLSTIPTDTFTITDATGNTPTFVGVKAKYVPSVAAQKGAFTTLAPGESKSVQHDLADAYNFTATGPGKYEFAANNMFYHVGDAGTVEDIIYASHADAHMIALSGRLARARPSQTLVKRASYNGCSTSEKSSLAQAAPAAQTYVANAMSYLQAHTSSTTRFTTWFGTYLSSHHSTVLTHYTNMNGNVYTSYSFDCTCTDSGTYAYVYPDEYGTVYLCGAFWSAPVTGTDSMGGTLVHESSHFTANAGTQDYVYGQSSSKSLAKSNSGEAIMNADSHEYFAENNPVQS</sequence>
<evidence type="ECO:0000256" key="6">
    <source>
        <dbReference type="ARBA" id="ARBA00022833"/>
    </source>
</evidence>
<dbReference type="Proteomes" id="UP000027265">
    <property type="component" value="Unassembled WGS sequence"/>
</dbReference>
<dbReference type="GO" id="GO:0006508">
    <property type="term" value="P:proteolysis"/>
    <property type="evidence" value="ECO:0007669"/>
    <property type="project" value="UniProtKB-KW"/>
</dbReference>
<dbReference type="OrthoDB" id="412874at2759"/>
<protein>
    <recommendedName>
        <fullName evidence="8">Lysine-specific metallo-endopeptidase domain-containing protein</fullName>
    </recommendedName>
</protein>
<keyword evidence="10" id="KW-1185">Reference proteome</keyword>
<dbReference type="InterPro" id="IPR024079">
    <property type="entry name" value="MetalloPept_cat_dom_sf"/>
</dbReference>
<evidence type="ECO:0000256" key="3">
    <source>
        <dbReference type="ARBA" id="ARBA00022670"/>
    </source>
</evidence>
<dbReference type="SUPFAM" id="SSF55486">
    <property type="entry name" value="Metalloproteases ('zincins'), catalytic domain"/>
    <property type="match status" value="1"/>
</dbReference>
<dbReference type="Pfam" id="PF14521">
    <property type="entry name" value="Aspzincin_M35"/>
    <property type="match status" value="1"/>
</dbReference>
<evidence type="ECO:0000256" key="1">
    <source>
        <dbReference type="ARBA" id="ARBA00001947"/>
    </source>
</evidence>
<dbReference type="PANTHER" id="PTHR37016:SF3">
    <property type="entry name" value="NEUTRAL PROTEASE 2-RELATED"/>
    <property type="match status" value="1"/>
</dbReference>
<evidence type="ECO:0000313" key="10">
    <source>
        <dbReference type="Proteomes" id="UP000027265"/>
    </source>
</evidence>
<keyword evidence="4" id="KW-0479">Metal-binding</keyword>
<evidence type="ECO:0000313" key="9">
    <source>
        <dbReference type="EMBL" id="KDQ63151.1"/>
    </source>
</evidence>
<feature type="non-terminal residue" evidence="9">
    <location>
        <position position="1"/>
    </location>
</feature>
<dbReference type="EMBL" id="KL197710">
    <property type="protein sequence ID" value="KDQ63151.1"/>
    <property type="molecule type" value="Genomic_DNA"/>
</dbReference>
<dbReference type="InterPro" id="IPR034115">
    <property type="entry name" value="M35_peptidyl-Lys"/>
</dbReference>
<proteinExistence type="inferred from homology"/>
<feature type="domain" description="Lysine-specific metallo-endopeptidase" evidence="8">
    <location>
        <begin position="181"/>
        <end position="313"/>
    </location>
</feature>
<dbReference type="CDD" id="cd11306">
    <property type="entry name" value="M35_peptidyl-Lys"/>
    <property type="match status" value="1"/>
</dbReference>
<keyword evidence="3" id="KW-0645">Protease</keyword>
<evidence type="ECO:0000259" key="8">
    <source>
        <dbReference type="SMART" id="SM01351"/>
    </source>
</evidence>
<dbReference type="GO" id="GO:0046872">
    <property type="term" value="F:metal ion binding"/>
    <property type="evidence" value="ECO:0007669"/>
    <property type="project" value="UniProtKB-KW"/>
</dbReference>
<evidence type="ECO:0000256" key="5">
    <source>
        <dbReference type="ARBA" id="ARBA00022801"/>
    </source>
</evidence>
<dbReference type="InParanoid" id="A0A067QKJ6"/>
<organism evidence="9 10">
    <name type="scientific">Jaapia argillacea MUCL 33604</name>
    <dbReference type="NCBI Taxonomy" id="933084"/>
    <lineage>
        <taxon>Eukaryota</taxon>
        <taxon>Fungi</taxon>
        <taxon>Dikarya</taxon>
        <taxon>Basidiomycota</taxon>
        <taxon>Agaricomycotina</taxon>
        <taxon>Agaricomycetes</taxon>
        <taxon>Agaricomycetidae</taxon>
        <taxon>Jaapiales</taxon>
        <taxon>Jaapiaceae</taxon>
        <taxon>Jaapia</taxon>
    </lineage>
</organism>
<gene>
    <name evidence="9" type="ORF">JAAARDRAFT_118985</name>
</gene>
<comment type="similarity">
    <text evidence="2">Belongs to the peptidase M35 family.</text>
</comment>
<name>A0A067QKJ6_9AGAM</name>
<keyword evidence="6" id="KW-0862">Zinc</keyword>
<dbReference type="InterPro" id="IPR029463">
    <property type="entry name" value="Lys_MEP"/>
</dbReference>
<dbReference type="InterPro" id="IPR050414">
    <property type="entry name" value="Fungal_M35_metalloproteases"/>
</dbReference>
<keyword evidence="7" id="KW-0482">Metalloprotease</keyword>
<dbReference type="AlphaFoldDB" id="A0A067QKJ6"/>
<evidence type="ECO:0000256" key="2">
    <source>
        <dbReference type="ARBA" id="ARBA00010279"/>
    </source>
</evidence>
<evidence type="ECO:0000256" key="4">
    <source>
        <dbReference type="ARBA" id="ARBA00022723"/>
    </source>
</evidence>
<keyword evidence="5" id="KW-0378">Hydrolase</keyword>